<dbReference type="Pfam" id="PF00078">
    <property type="entry name" value="RVT_1"/>
    <property type="match status" value="1"/>
</dbReference>
<evidence type="ECO:0000313" key="2">
    <source>
        <dbReference type="EMBL" id="QQP37804.1"/>
    </source>
</evidence>
<organism evidence="2 3">
    <name type="scientific">Caligus rogercresseyi</name>
    <name type="common">Sea louse</name>
    <dbReference type="NCBI Taxonomy" id="217165"/>
    <lineage>
        <taxon>Eukaryota</taxon>
        <taxon>Metazoa</taxon>
        <taxon>Ecdysozoa</taxon>
        <taxon>Arthropoda</taxon>
        <taxon>Crustacea</taxon>
        <taxon>Multicrustacea</taxon>
        <taxon>Hexanauplia</taxon>
        <taxon>Copepoda</taxon>
        <taxon>Siphonostomatoida</taxon>
        <taxon>Caligidae</taxon>
        <taxon>Caligus</taxon>
    </lineage>
</organism>
<accession>A0A7T8GU21</accession>
<feature type="domain" description="Reverse transcriptase" evidence="1">
    <location>
        <begin position="1"/>
        <end position="118"/>
    </location>
</feature>
<dbReference type="EMBL" id="CP045901">
    <property type="protein sequence ID" value="QQP37804.1"/>
    <property type="molecule type" value="Genomic_DNA"/>
</dbReference>
<dbReference type="PROSITE" id="PS50878">
    <property type="entry name" value="RT_POL"/>
    <property type="match status" value="1"/>
</dbReference>
<evidence type="ECO:0000259" key="1">
    <source>
        <dbReference type="PROSITE" id="PS50878"/>
    </source>
</evidence>
<name>A0A7T8GU21_CALRO</name>
<dbReference type="Proteomes" id="UP000595437">
    <property type="component" value="Chromosome 12"/>
</dbReference>
<sequence length="118" mass="12925">MNGGKQCVNWNGTRSDFVDVKYGVRQGSILGPLLFLILMAGLPVEMGVGENIVCYADDVSVWTAGRDVDVVETNLNLLAAKFVEFAARNGLSSNHTKTQVLLAVGRDSKERRKRVEVK</sequence>
<dbReference type="InterPro" id="IPR052560">
    <property type="entry name" value="RdDP_mobile_element"/>
</dbReference>
<protein>
    <recommendedName>
        <fullName evidence="1">Reverse transcriptase domain-containing protein</fullName>
    </recommendedName>
</protein>
<proteinExistence type="predicted"/>
<feature type="non-terminal residue" evidence="2">
    <location>
        <position position="118"/>
    </location>
</feature>
<reference evidence="3" key="1">
    <citation type="submission" date="2021-01" db="EMBL/GenBank/DDBJ databases">
        <title>Caligus Genome Assembly.</title>
        <authorList>
            <person name="Gallardo-Escarate C."/>
        </authorList>
    </citation>
    <scope>NUCLEOTIDE SEQUENCE [LARGE SCALE GENOMIC DNA]</scope>
</reference>
<keyword evidence="3" id="KW-1185">Reference proteome</keyword>
<dbReference type="OrthoDB" id="7763192at2759"/>
<gene>
    <name evidence="2" type="ORF">FKW44_018199</name>
</gene>
<dbReference type="AlphaFoldDB" id="A0A7T8GU21"/>
<evidence type="ECO:0000313" key="3">
    <source>
        <dbReference type="Proteomes" id="UP000595437"/>
    </source>
</evidence>
<dbReference type="PANTHER" id="PTHR36688:SF1">
    <property type="entry name" value="ENDONUCLEASE_EXONUCLEASE_PHOSPHATASE DOMAIN-CONTAINING PROTEIN"/>
    <property type="match status" value="1"/>
</dbReference>
<dbReference type="InterPro" id="IPR000477">
    <property type="entry name" value="RT_dom"/>
</dbReference>
<dbReference type="PANTHER" id="PTHR36688">
    <property type="entry name" value="ENDO/EXONUCLEASE/PHOSPHATASE DOMAIN-CONTAINING PROTEIN"/>
    <property type="match status" value="1"/>
</dbReference>